<evidence type="ECO:0000313" key="3">
    <source>
        <dbReference type="Proteomes" id="UP000481583"/>
    </source>
</evidence>
<dbReference type="AlphaFoldDB" id="A0A6G4U8J7"/>
<gene>
    <name evidence="2" type="ORF">G5C51_31670</name>
</gene>
<dbReference type="EMBL" id="JAAKZV010000205">
    <property type="protein sequence ID" value="NGN68443.1"/>
    <property type="molecule type" value="Genomic_DNA"/>
</dbReference>
<proteinExistence type="predicted"/>
<feature type="compositionally biased region" description="Basic and acidic residues" evidence="1">
    <location>
        <begin position="220"/>
        <end position="233"/>
    </location>
</feature>
<feature type="region of interest" description="Disordered" evidence="1">
    <location>
        <begin position="188"/>
        <end position="233"/>
    </location>
</feature>
<sequence length="233" mass="23923">MYALDTPPPARPALPVTAGLRGLLPGGRLQPGTTVSVSGDLPLLLAVAADAATEAGAWAVIGLPQLGVLAAESMGLDLGVGLWTDHPGERWPQVVALLAEAVPLLLLGPLGPAAGRTARRIEAVLRRTGAILLTTGSWEGAQVRLEVTGASWDGVGAGHGLLRRRQVQVTASGRGQLAGTPRTAALWLPDQDGRVSPVQESEAHASGTTGMPARGSLRAVPEEPCAHRRTGTE</sequence>
<organism evidence="2 3">
    <name type="scientific">Streptomyces coryli</name>
    <dbReference type="NCBI Taxonomy" id="1128680"/>
    <lineage>
        <taxon>Bacteria</taxon>
        <taxon>Bacillati</taxon>
        <taxon>Actinomycetota</taxon>
        <taxon>Actinomycetes</taxon>
        <taxon>Kitasatosporales</taxon>
        <taxon>Streptomycetaceae</taxon>
        <taxon>Streptomyces</taxon>
    </lineage>
</organism>
<evidence type="ECO:0000313" key="2">
    <source>
        <dbReference type="EMBL" id="NGN68443.1"/>
    </source>
</evidence>
<evidence type="ECO:0000256" key="1">
    <source>
        <dbReference type="SAM" id="MobiDB-lite"/>
    </source>
</evidence>
<dbReference type="RefSeq" id="WP_165242399.1">
    <property type="nucleotide sequence ID" value="NZ_JAAKZV010000205.1"/>
</dbReference>
<comment type="caution">
    <text evidence="2">The sequence shown here is derived from an EMBL/GenBank/DDBJ whole genome shotgun (WGS) entry which is preliminary data.</text>
</comment>
<accession>A0A6G4U8J7</accession>
<evidence type="ECO:0008006" key="4">
    <source>
        <dbReference type="Google" id="ProtNLM"/>
    </source>
</evidence>
<reference evidence="2 3" key="1">
    <citation type="submission" date="2020-02" db="EMBL/GenBank/DDBJ databases">
        <title>Whole-genome analyses of novel actinobacteria.</title>
        <authorList>
            <person name="Sahin N."/>
        </authorList>
    </citation>
    <scope>NUCLEOTIDE SEQUENCE [LARGE SCALE GENOMIC DNA]</scope>
    <source>
        <strain evidence="2 3">A7024</strain>
    </source>
</reference>
<protein>
    <recommendedName>
        <fullName evidence="4">Recombinase A</fullName>
    </recommendedName>
</protein>
<name>A0A6G4U8J7_9ACTN</name>
<dbReference type="Proteomes" id="UP000481583">
    <property type="component" value="Unassembled WGS sequence"/>
</dbReference>
<keyword evidence="3" id="KW-1185">Reference proteome</keyword>